<dbReference type="InterPro" id="IPR002397">
    <property type="entry name" value="Cyt_P450_B"/>
</dbReference>
<keyword evidence="2" id="KW-0349">Heme</keyword>
<dbReference type="RefSeq" id="WP_344264757.1">
    <property type="nucleotide sequence ID" value="NZ_BAAAMR010000015.1"/>
</dbReference>
<name>A0ABN2YQN7_9ACTN</name>
<reference evidence="3 4" key="1">
    <citation type="journal article" date="2019" name="Int. J. Syst. Evol. Microbiol.">
        <title>The Global Catalogue of Microorganisms (GCM) 10K type strain sequencing project: providing services to taxonomists for standard genome sequencing and annotation.</title>
        <authorList>
            <consortium name="The Broad Institute Genomics Platform"/>
            <consortium name="The Broad Institute Genome Sequencing Center for Infectious Disease"/>
            <person name="Wu L."/>
            <person name="Ma J."/>
        </authorList>
    </citation>
    <scope>NUCLEOTIDE SEQUENCE [LARGE SCALE GENOMIC DNA]</scope>
    <source>
        <strain evidence="3 4">JCM 13850</strain>
    </source>
</reference>
<dbReference type="PANTHER" id="PTHR46696:SF4">
    <property type="entry name" value="BIOTIN BIOSYNTHESIS CYTOCHROME P450"/>
    <property type="match status" value="1"/>
</dbReference>
<sequence length="394" mass="43921">MTQQKDVPLTPPKPESGRAALLEWLRWMRDQHPVALDEATGMWQLFRHDDIHRSHTDLIDFSAELGRVLPLGELSRGVLAVMDPPRHGQVRALVGQAFTPRTVARLEPQVEELTGRLLDEAAGQDEFELMRELAYPLPISIIAELLGVPRQDREMFRGWADTRLSGDHEAEAVFDDDTIRASVDEMHAYLLEHVRARRRRPSDDLISRLALAEVSGDRLDDQEIVHFTGLLLMAGYTTVAAMLGNAVLLLHDNPGAADALRADPSLIPGAVEEVVRYYPPLPQSLKLLKNDVELHGRTMPAGSLVTTWTLSANHDERHIDDPGTFDIRREPNPHVGFGHGIHFCLGASLARLEGRIALEALLTRVPGPKVLREPEMYPNPRILAPREVWVATGG</sequence>
<comment type="caution">
    <text evidence="3">The sequence shown here is derived from an EMBL/GenBank/DDBJ whole genome shotgun (WGS) entry which is preliminary data.</text>
</comment>
<dbReference type="PROSITE" id="PS00086">
    <property type="entry name" value="CYTOCHROME_P450"/>
    <property type="match status" value="1"/>
</dbReference>
<dbReference type="InterPro" id="IPR017972">
    <property type="entry name" value="Cyt_P450_CS"/>
</dbReference>
<keyword evidence="4" id="KW-1185">Reference proteome</keyword>
<gene>
    <name evidence="3" type="ORF">GCM10009727_23230</name>
</gene>
<evidence type="ECO:0000256" key="2">
    <source>
        <dbReference type="RuleBase" id="RU000461"/>
    </source>
</evidence>
<keyword evidence="2" id="KW-0479">Metal-binding</keyword>
<dbReference type="SUPFAM" id="SSF48264">
    <property type="entry name" value="Cytochrome P450"/>
    <property type="match status" value="1"/>
</dbReference>
<dbReference type="PANTHER" id="PTHR46696">
    <property type="entry name" value="P450, PUTATIVE (EUROFUNG)-RELATED"/>
    <property type="match status" value="1"/>
</dbReference>
<protein>
    <submittedName>
        <fullName evidence="3">Cytochrome P450</fullName>
    </submittedName>
</protein>
<evidence type="ECO:0000313" key="3">
    <source>
        <dbReference type="EMBL" id="GAA2131008.1"/>
    </source>
</evidence>
<dbReference type="Gene3D" id="1.10.630.10">
    <property type="entry name" value="Cytochrome P450"/>
    <property type="match status" value="1"/>
</dbReference>
<dbReference type="InterPro" id="IPR001128">
    <property type="entry name" value="Cyt_P450"/>
</dbReference>
<accession>A0ABN2YQN7</accession>
<dbReference type="InterPro" id="IPR036396">
    <property type="entry name" value="Cyt_P450_sf"/>
</dbReference>
<comment type="similarity">
    <text evidence="1 2">Belongs to the cytochrome P450 family.</text>
</comment>
<proteinExistence type="inferred from homology"/>
<dbReference type="EMBL" id="BAAAMR010000015">
    <property type="protein sequence ID" value="GAA2131008.1"/>
    <property type="molecule type" value="Genomic_DNA"/>
</dbReference>
<keyword evidence="2" id="KW-0408">Iron</keyword>
<dbReference type="CDD" id="cd11032">
    <property type="entry name" value="P450_EryK-like"/>
    <property type="match status" value="1"/>
</dbReference>
<keyword evidence="2" id="KW-0503">Monooxygenase</keyword>
<evidence type="ECO:0000256" key="1">
    <source>
        <dbReference type="ARBA" id="ARBA00010617"/>
    </source>
</evidence>
<keyword evidence="2" id="KW-0560">Oxidoreductase</keyword>
<evidence type="ECO:0000313" key="4">
    <source>
        <dbReference type="Proteomes" id="UP001501020"/>
    </source>
</evidence>
<organism evidence="3 4">
    <name type="scientific">Actinomadura napierensis</name>
    <dbReference type="NCBI Taxonomy" id="267854"/>
    <lineage>
        <taxon>Bacteria</taxon>
        <taxon>Bacillati</taxon>
        <taxon>Actinomycetota</taxon>
        <taxon>Actinomycetes</taxon>
        <taxon>Streptosporangiales</taxon>
        <taxon>Thermomonosporaceae</taxon>
        <taxon>Actinomadura</taxon>
    </lineage>
</organism>
<dbReference type="Proteomes" id="UP001501020">
    <property type="component" value="Unassembled WGS sequence"/>
</dbReference>
<dbReference type="Pfam" id="PF00067">
    <property type="entry name" value="p450"/>
    <property type="match status" value="1"/>
</dbReference>
<dbReference type="PRINTS" id="PR00359">
    <property type="entry name" value="BP450"/>
</dbReference>